<dbReference type="OrthoDB" id="5297629at2"/>
<feature type="domain" description="SiaC family regulatory phosphoprotein" evidence="1">
    <location>
        <begin position="14"/>
        <end position="128"/>
    </location>
</feature>
<gene>
    <name evidence="2" type="ORF">PAA8504_03310</name>
</gene>
<dbReference type="RefSeq" id="WP_108895264.1">
    <property type="nucleotide sequence ID" value="NZ_ONZF01000009.1"/>
</dbReference>
<dbReference type="EMBL" id="ONZF01000009">
    <property type="protein sequence ID" value="SPJ25459.1"/>
    <property type="molecule type" value="Genomic_DNA"/>
</dbReference>
<organism evidence="2 3">
    <name type="scientific">Palleronia abyssalis</name>
    <dbReference type="NCBI Taxonomy" id="1501240"/>
    <lineage>
        <taxon>Bacteria</taxon>
        <taxon>Pseudomonadati</taxon>
        <taxon>Pseudomonadota</taxon>
        <taxon>Alphaproteobacteria</taxon>
        <taxon>Rhodobacterales</taxon>
        <taxon>Roseobacteraceae</taxon>
        <taxon>Palleronia</taxon>
    </lineage>
</organism>
<proteinExistence type="predicted"/>
<dbReference type="AlphaFoldDB" id="A0A2R8BZ91"/>
<protein>
    <recommendedName>
        <fullName evidence="1">SiaC family regulatory phosphoprotein domain-containing protein</fullName>
    </recommendedName>
</protein>
<evidence type="ECO:0000313" key="3">
    <source>
        <dbReference type="Proteomes" id="UP000244912"/>
    </source>
</evidence>
<accession>A0A2R8BZ91</accession>
<dbReference type="Pfam" id="PF09345">
    <property type="entry name" value="SiaC"/>
    <property type="match status" value="1"/>
</dbReference>
<name>A0A2R8BZ91_9RHOB</name>
<dbReference type="InterPro" id="IPR018530">
    <property type="entry name" value="SiaC"/>
</dbReference>
<evidence type="ECO:0000259" key="1">
    <source>
        <dbReference type="Pfam" id="PF09345"/>
    </source>
</evidence>
<reference evidence="2 3" key="1">
    <citation type="submission" date="2018-03" db="EMBL/GenBank/DDBJ databases">
        <authorList>
            <person name="Keele B.F."/>
        </authorList>
    </citation>
    <scope>NUCLEOTIDE SEQUENCE [LARGE SCALE GENOMIC DNA]</scope>
    <source>
        <strain evidence="2 3">CECT 8504</strain>
    </source>
</reference>
<dbReference type="Proteomes" id="UP000244912">
    <property type="component" value="Unassembled WGS sequence"/>
</dbReference>
<sequence>MTAGPADIHHPAGPRTPEIDFRFSQGVLRLEGESYPEDVTKLFGPVIAAVDAWLATAPGAARLEVALFYFNSSSAKAIMMLFERLDEAARHGTAVEVVWRFDAEDDSMEELGEEFGEDLEHATFRLEPVGEEP</sequence>
<evidence type="ECO:0000313" key="2">
    <source>
        <dbReference type="EMBL" id="SPJ25459.1"/>
    </source>
</evidence>
<keyword evidence="3" id="KW-1185">Reference proteome</keyword>